<comment type="miscellaneous">
    <text evidence="12">The active site is a redox-active disulfide bond.</text>
</comment>
<keyword evidence="4 10" id="KW-0274">FAD</keyword>
<dbReference type="InterPro" id="IPR023753">
    <property type="entry name" value="FAD/NAD-binding_dom"/>
</dbReference>
<feature type="active site" description="Proton acceptor" evidence="9">
    <location>
        <position position="495"/>
    </location>
</feature>
<evidence type="ECO:0000313" key="15">
    <source>
        <dbReference type="EMBL" id="EXJ59783.1"/>
    </source>
</evidence>
<evidence type="ECO:0000256" key="1">
    <source>
        <dbReference type="ARBA" id="ARBA00007532"/>
    </source>
</evidence>
<dbReference type="PRINTS" id="PR00411">
    <property type="entry name" value="PNDRDTASEI"/>
</dbReference>
<feature type="binding site" evidence="10">
    <location>
        <position position="252"/>
    </location>
    <ligand>
        <name>NAD(+)</name>
        <dbReference type="ChEBI" id="CHEBI:57540"/>
    </ligand>
</feature>
<dbReference type="Gene3D" id="3.50.50.60">
    <property type="entry name" value="FAD/NAD(P)-binding domain"/>
    <property type="match status" value="2"/>
</dbReference>
<evidence type="ECO:0000259" key="14">
    <source>
        <dbReference type="Pfam" id="PF07992"/>
    </source>
</evidence>
<sequence length="516" mass="55251">MLKTLIPRSGRSLLSTKAPQLGPANLRAAPGFQIVSQNQPRRRGYASEAPEYDVLFIGGGVAGYVGAIKAGQEGLKTACIEKRGMLGGTCLNVGCIPSKSLLNNSHLYHQILHDTKKRGIDVGEVKLNLTQMMKAKDESVSGLTKGVEFLFKKNKVDYIKGTGAFVDEHTVAVNLIDGGETQVRAKNIIIATGSESTPFPGLEIDEKKVVTSTGAIALTEVPKKMVVIGGGIIGLEMASVWSRLGAEVTVVEFLGQIGGPGMDADIAKQAQKVLTKQGLKFKLNTKVTSGDPSGSGVKIEVEAAKGGKNETLDADVVLVAIGRRPYTAGLGLENIGIEVDERKRLVIDQEYRTKIPHIRCIGDVTFGPMLAHKAEEEAVAAVEYIKKGFGHVNYGAIPSVMYTHPEVAWVGQNEQELKSQKINYKVGTFPFTANSRAKTNLETDGIVKFLSDAETDRILGVHIIGPNAGEMIAEATLALEYGASSEDVARTCHAHPTLAEAFKEAAMATYSQPIHF</sequence>
<dbReference type="GO" id="GO:0045252">
    <property type="term" value="C:oxoglutarate dehydrogenase complex"/>
    <property type="evidence" value="ECO:0007669"/>
    <property type="project" value="TreeGrafter"/>
</dbReference>
<dbReference type="InterPro" id="IPR050151">
    <property type="entry name" value="Class-I_Pyr_Nuc-Dis_Oxidored"/>
</dbReference>
<dbReference type="VEuPathDB" id="FungiDB:A1O7_03930"/>
<dbReference type="GO" id="GO:0050660">
    <property type="term" value="F:flavin adenine dinucleotide binding"/>
    <property type="evidence" value="ECO:0007669"/>
    <property type="project" value="InterPro"/>
</dbReference>
<dbReference type="PANTHER" id="PTHR22912:SF151">
    <property type="entry name" value="DIHYDROLIPOYL DEHYDROGENASE, MITOCHONDRIAL"/>
    <property type="match status" value="1"/>
</dbReference>
<feature type="domain" description="FAD/NAD(P)-binding" evidence="14">
    <location>
        <begin position="52"/>
        <end position="378"/>
    </location>
</feature>
<dbReference type="GO" id="GO:0045333">
    <property type="term" value="P:cellular respiration"/>
    <property type="evidence" value="ECO:0007669"/>
    <property type="project" value="UniProtKB-ARBA"/>
</dbReference>
<dbReference type="GeneID" id="19178521"/>
<dbReference type="SUPFAM" id="SSF51905">
    <property type="entry name" value="FAD/NAD(P)-binding domain"/>
    <property type="match status" value="1"/>
</dbReference>
<dbReference type="eggNOG" id="KOG1335">
    <property type="taxonomic scope" value="Eukaryota"/>
</dbReference>
<dbReference type="GO" id="GO:0006103">
    <property type="term" value="P:2-oxoglutarate metabolic process"/>
    <property type="evidence" value="ECO:0007669"/>
    <property type="project" value="TreeGrafter"/>
</dbReference>
<comment type="caution">
    <text evidence="15">The sequence shown here is derived from an EMBL/GenBank/DDBJ whole genome shotgun (WGS) entry which is preliminary data.</text>
</comment>
<dbReference type="PRINTS" id="PR00368">
    <property type="entry name" value="FADPNR"/>
</dbReference>
<dbReference type="NCBIfam" id="TIGR01350">
    <property type="entry name" value="lipoamide_DH"/>
    <property type="match status" value="1"/>
</dbReference>
<protein>
    <recommendedName>
        <fullName evidence="2 12">Dihydrolipoyl dehydrogenase</fullName>
        <ecNumber evidence="2 12">1.8.1.4</ecNumber>
    </recommendedName>
</protein>
<keyword evidence="3 12" id="KW-0285">Flavoprotein</keyword>
<dbReference type="GO" id="GO:0005759">
    <property type="term" value="C:mitochondrial matrix"/>
    <property type="evidence" value="ECO:0007669"/>
    <property type="project" value="UniProtKB-ARBA"/>
</dbReference>
<comment type="similarity">
    <text evidence="1 12">Belongs to the class-I pyridine nucleotide-disulfide oxidoreductase family.</text>
</comment>
<dbReference type="InterPro" id="IPR012999">
    <property type="entry name" value="Pyr_OxRdtase_I_AS"/>
</dbReference>
<evidence type="ECO:0000256" key="5">
    <source>
        <dbReference type="ARBA" id="ARBA00023002"/>
    </source>
</evidence>
<dbReference type="FunFam" id="3.30.390.30:FF:000001">
    <property type="entry name" value="Dihydrolipoyl dehydrogenase"/>
    <property type="match status" value="1"/>
</dbReference>
<dbReference type="InterPro" id="IPR001100">
    <property type="entry name" value="Pyr_nuc-diS_OxRdtase"/>
</dbReference>
<evidence type="ECO:0000256" key="6">
    <source>
        <dbReference type="ARBA" id="ARBA00023027"/>
    </source>
</evidence>
<reference evidence="15 16" key="1">
    <citation type="submission" date="2013-03" db="EMBL/GenBank/DDBJ databases">
        <title>The Genome Sequence of Cladophialophora yegresii CBS 114405.</title>
        <authorList>
            <consortium name="The Broad Institute Genomics Platform"/>
            <person name="Cuomo C."/>
            <person name="de Hoog S."/>
            <person name="Gorbushina A."/>
            <person name="Walker B."/>
            <person name="Young S.K."/>
            <person name="Zeng Q."/>
            <person name="Gargeya S."/>
            <person name="Fitzgerald M."/>
            <person name="Haas B."/>
            <person name="Abouelleil A."/>
            <person name="Allen A.W."/>
            <person name="Alvarado L."/>
            <person name="Arachchi H.M."/>
            <person name="Berlin A.M."/>
            <person name="Chapman S.B."/>
            <person name="Gainer-Dewar J."/>
            <person name="Goldberg J."/>
            <person name="Griggs A."/>
            <person name="Gujja S."/>
            <person name="Hansen M."/>
            <person name="Howarth C."/>
            <person name="Imamovic A."/>
            <person name="Ireland A."/>
            <person name="Larimer J."/>
            <person name="McCowan C."/>
            <person name="Murphy C."/>
            <person name="Pearson M."/>
            <person name="Poon T.W."/>
            <person name="Priest M."/>
            <person name="Roberts A."/>
            <person name="Saif S."/>
            <person name="Shea T."/>
            <person name="Sisk P."/>
            <person name="Sykes S."/>
            <person name="Wortman J."/>
            <person name="Nusbaum C."/>
            <person name="Birren B."/>
        </authorList>
    </citation>
    <scope>NUCLEOTIDE SEQUENCE [LARGE SCALE GENOMIC DNA]</scope>
    <source>
        <strain evidence="15 16">CBS 114405</strain>
    </source>
</reference>
<dbReference type="HOGENOM" id="CLU_016755_0_1_1"/>
<evidence type="ECO:0000256" key="7">
    <source>
        <dbReference type="ARBA" id="ARBA00023157"/>
    </source>
</evidence>
<dbReference type="PANTHER" id="PTHR22912">
    <property type="entry name" value="DISULFIDE OXIDOREDUCTASE"/>
    <property type="match status" value="1"/>
</dbReference>
<dbReference type="Proteomes" id="UP000019473">
    <property type="component" value="Unassembled WGS sequence"/>
</dbReference>
<keyword evidence="5 12" id="KW-0560">Oxidoreductase</keyword>
<name>W9VVT4_9EURO</name>
<dbReference type="OrthoDB" id="361797at2759"/>
<keyword evidence="16" id="KW-1185">Reference proteome</keyword>
<dbReference type="InterPro" id="IPR036188">
    <property type="entry name" value="FAD/NAD-bd_sf"/>
</dbReference>
<feature type="disulfide bond" description="Redox-active" evidence="11">
    <location>
        <begin position="90"/>
        <end position="95"/>
    </location>
</feature>
<evidence type="ECO:0000256" key="12">
    <source>
        <dbReference type="RuleBase" id="RU003692"/>
    </source>
</evidence>
<evidence type="ECO:0000256" key="10">
    <source>
        <dbReference type="PIRSR" id="PIRSR000350-3"/>
    </source>
</evidence>
<dbReference type="GO" id="GO:0004148">
    <property type="term" value="F:dihydrolipoyl dehydrogenase (NADH) activity"/>
    <property type="evidence" value="ECO:0007669"/>
    <property type="project" value="UniProtKB-EC"/>
</dbReference>
<dbReference type="STRING" id="1182544.W9VVT4"/>
<evidence type="ECO:0000256" key="2">
    <source>
        <dbReference type="ARBA" id="ARBA00012608"/>
    </source>
</evidence>
<feature type="binding site" evidence="10">
    <location>
        <begin position="192"/>
        <end position="194"/>
    </location>
    <ligand>
        <name>FAD</name>
        <dbReference type="ChEBI" id="CHEBI:57692"/>
    </ligand>
</feature>
<feature type="binding site" evidence="10">
    <location>
        <position position="363"/>
    </location>
    <ligand>
        <name>FAD</name>
        <dbReference type="ChEBI" id="CHEBI:57692"/>
    </ligand>
</feature>
<feature type="binding site" evidence="10">
    <location>
        <position position="322"/>
    </location>
    <ligand>
        <name>NAD(+)</name>
        <dbReference type="ChEBI" id="CHEBI:57540"/>
    </ligand>
</feature>
<dbReference type="PROSITE" id="PS00076">
    <property type="entry name" value="PYRIDINE_REDOX_1"/>
    <property type="match status" value="1"/>
</dbReference>
<accession>W9VVT4</accession>
<dbReference type="InterPro" id="IPR004099">
    <property type="entry name" value="Pyr_nucl-diS_OxRdtase_dimer"/>
</dbReference>
<dbReference type="InterPro" id="IPR006258">
    <property type="entry name" value="Lipoamide_DH"/>
</dbReference>
<dbReference type="RefSeq" id="XP_007756136.1">
    <property type="nucleotide sequence ID" value="XM_007757946.1"/>
</dbReference>
<evidence type="ECO:0000256" key="4">
    <source>
        <dbReference type="ARBA" id="ARBA00022827"/>
    </source>
</evidence>
<comment type="catalytic activity">
    <reaction evidence="12">
        <text>N(6)-[(R)-dihydrolipoyl]-L-lysyl-[protein] + NAD(+) = N(6)-[(R)-lipoyl]-L-lysyl-[protein] + NADH + H(+)</text>
        <dbReference type="Rhea" id="RHEA:15045"/>
        <dbReference type="Rhea" id="RHEA-COMP:10474"/>
        <dbReference type="Rhea" id="RHEA-COMP:10475"/>
        <dbReference type="ChEBI" id="CHEBI:15378"/>
        <dbReference type="ChEBI" id="CHEBI:57540"/>
        <dbReference type="ChEBI" id="CHEBI:57945"/>
        <dbReference type="ChEBI" id="CHEBI:83099"/>
        <dbReference type="ChEBI" id="CHEBI:83100"/>
        <dbReference type="EC" id="1.8.1.4"/>
    </reaction>
</comment>
<evidence type="ECO:0000256" key="9">
    <source>
        <dbReference type="PIRSR" id="PIRSR000350-2"/>
    </source>
</evidence>
<feature type="domain" description="Pyridine nucleotide-disulphide oxidoreductase dimerisation" evidence="13">
    <location>
        <begin position="397"/>
        <end position="506"/>
    </location>
</feature>
<evidence type="ECO:0000313" key="16">
    <source>
        <dbReference type="Proteomes" id="UP000019473"/>
    </source>
</evidence>
<dbReference type="FunFam" id="3.50.50.60:FF:000025">
    <property type="entry name" value="Dihydrolipoyl dehydrogenase"/>
    <property type="match status" value="1"/>
</dbReference>
<dbReference type="PIRSF" id="PIRSF000350">
    <property type="entry name" value="Mercury_reductase_MerA"/>
    <property type="match status" value="1"/>
</dbReference>
<feature type="binding site" evidence="10">
    <location>
        <position position="99"/>
    </location>
    <ligand>
        <name>FAD</name>
        <dbReference type="ChEBI" id="CHEBI:57692"/>
    </ligand>
</feature>
<keyword evidence="6 10" id="KW-0520">NAD</keyword>
<dbReference type="EC" id="1.8.1.4" evidence="2 12"/>
<feature type="binding site" evidence="10">
    <location>
        <position position="163"/>
    </location>
    <ligand>
        <name>FAD</name>
        <dbReference type="ChEBI" id="CHEBI:57692"/>
    </ligand>
</feature>
<proteinExistence type="inferred from homology"/>
<dbReference type="AlphaFoldDB" id="W9VVT4"/>
<organism evidence="15 16">
    <name type="scientific">Cladophialophora yegresii CBS 114405</name>
    <dbReference type="NCBI Taxonomy" id="1182544"/>
    <lineage>
        <taxon>Eukaryota</taxon>
        <taxon>Fungi</taxon>
        <taxon>Dikarya</taxon>
        <taxon>Ascomycota</taxon>
        <taxon>Pezizomycotina</taxon>
        <taxon>Eurotiomycetes</taxon>
        <taxon>Chaetothyriomycetidae</taxon>
        <taxon>Chaetothyriales</taxon>
        <taxon>Herpotrichiellaceae</taxon>
        <taxon>Cladophialophora</taxon>
    </lineage>
</organism>
<keyword evidence="7" id="KW-1015">Disulfide bond</keyword>
<keyword evidence="10" id="KW-0547">Nucleotide-binding</keyword>
<keyword evidence="8 12" id="KW-0676">Redox-active center</keyword>
<dbReference type="Gene3D" id="3.30.390.30">
    <property type="match status" value="1"/>
</dbReference>
<evidence type="ECO:0000259" key="13">
    <source>
        <dbReference type="Pfam" id="PF02852"/>
    </source>
</evidence>
<gene>
    <name evidence="15" type="ORF">A1O7_03930</name>
</gene>
<dbReference type="Pfam" id="PF07992">
    <property type="entry name" value="Pyr_redox_2"/>
    <property type="match status" value="1"/>
</dbReference>
<dbReference type="EMBL" id="AMGW01000003">
    <property type="protein sequence ID" value="EXJ59783.1"/>
    <property type="molecule type" value="Genomic_DNA"/>
</dbReference>
<dbReference type="Pfam" id="PF02852">
    <property type="entry name" value="Pyr_redox_dim"/>
    <property type="match status" value="1"/>
</dbReference>
<evidence type="ECO:0000256" key="8">
    <source>
        <dbReference type="ARBA" id="ARBA00023284"/>
    </source>
</evidence>
<feature type="binding site" evidence="10">
    <location>
        <begin position="369"/>
        <end position="372"/>
    </location>
    <ligand>
        <name>FAD</name>
        <dbReference type="ChEBI" id="CHEBI:57692"/>
    </ligand>
</feature>
<comment type="cofactor">
    <cofactor evidence="10 12">
        <name>FAD</name>
        <dbReference type="ChEBI" id="CHEBI:57692"/>
    </cofactor>
    <text evidence="10 12">Binds 1 FAD per subunit.</text>
</comment>
<evidence type="ECO:0000256" key="3">
    <source>
        <dbReference type="ARBA" id="ARBA00022630"/>
    </source>
</evidence>
<dbReference type="GO" id="GO:0045254">
    <property type="term" value="C:pyruvate dehydrogenase complex"/>
    <property type="evidence" value="ECO:0007669"/>
    <property type="project" value="UniProtKB-ARBA"/>
</dbReference>
<evidence type="ECO:0000256" key="11">
    <source>
        <dbReference type="PIRSR" id="PIRSR000350-4"/>
    </source>
</evidence>
<feature type="binding site" evidence="10">
    <location>
        <begin position="229"/>
        <end position="236"/>
    </location>
    <ligand>
        <name>NAD(+)</name>
        <dbReference type="ChEBI" id="CHEBI:57540"/>
    </ligand>
</feature>
<dbReference type="SUPFAM" id="SSF55424">
    <property type="entry name" value="FAD/NAD-linked reductases, dimerisation (C-terminal) domain"/>
    <property type="match status" value="1"/>
</dbReference>
<dbReference type="InterPro" id="IPR016156">
    <property type="entry name" value="FAD/NAD-linked_Rdtase_dimer_sf"/>
</dbReference>